<dbReference type="RefSeq" id="WP_270950338.1">
    <property type="nucleotide sequence ID" value="NZ_JAQGLA010000031.1"/>
</dbReference>
<evidence type="ECO:0000313" key="2">
    <source>
        <dbReference type="EMBL" id="MDA3627667.1"/>
    </source>
</evidence>
<proteinExistence type="predicted"/>
<keyword evidence="3" id="KW-1185">Reference proteome</keyword>
<protein>
    <submittedName>
        <fullName evidence="2">Uncharacterized protein</fullName>
    </submittedName>
</protein>
<feature type="region of interest" description="Disordered" evidence="1">
    <location>
        <begin position="41"/>
        <end position="60"/>
    </location>
</feature>
<evidence type="ECO:0000313" key="3">
    <source>
        <dbReference type="Proteomes" id="UP001210380"/>
    </source>
</evidence>
<dbReference type="Proteomes" id="UP001210380">
    <property type="component" value="Unassembled WGS sequence"/>
</dbReference>
<gene>
    <name evidence="2" type="ORF">OU415_19665</name>
</gene>
<reference evidence="2 3" key="1">
    <citation type="submission" date="2022-11" db="EMBL/GenBank/DDBJ databases">
        <title>Draft genome sequence of Saccharopolyspora sp. WRP15-2 isolated from rhizosphere soils of wild rice in Thailand.</title>
        <authorList>
            <person name="Duangmal K."/>
            <person name="Kammanee S."/>
            <person name="Muangham S."/>
        </authorList>
    </citation>
    <scope>NUCLEOTIDE SEQUENCE [LARGE SCALE GENOMIC DNA]</scope>
    <source>
        <strain evidence="2 3">WRP15-2</strain>
    </source>
</reference>
<sequence>MRGLVVERVLREVRVISGHAGDEPFVGDIAFTGGRITRIDRSTRQQARPTRAVLPRPALM</sequence>
<accession>A0ABT4V145</accession>
<name>A0ABT4V145_9PSEU</name>
<dbReference type="EMBL" id="JAQGLA010000031">
    <property type="protein sequence ID" value="MDA3627667.1"/>
    <property type="molecule type" value="Genomic_DNA"/>
</dbReference>
<organism evidence="2 3">
    <name type="scientific">Saccharopolyspora oryzae</name>
    <dbReference type="NCBI Taxonomy" id="2997343"/>
    <lineage>
        <taxon>Bacteria</taxon>
        <taxon>Bacillati</taxon>
        <taxon>Actinomycetota</taxon>
        <taxon>Actinomycetes</taxon>
        <taxon>Pseudonocardiales</taxon>
        <taxon>Pseudonocardiaceae</taxon>
        <taxon>Saccharopolyspora</taxon>
    </lineage>
</organism>
<evidence type="ECO:0000256" key="1">
    <source>
        <dbReference type="SAM" id="MobiDB-lite"/>
    </source>
</evidence>
<comment type="caution">
    <text evidence="2">The sequence shown here is derived from an EMBL/GenBank/DDBJ whole genome shotgun (WGS) entry which is preliminary data.</text>
</comment>